<evidence type="ECO:0000313" key="1">
    <source>
        <dbReference type="EMBL" id="EKG09355.1"/>
    </source>
</evidence>
<name>K2RY05_MACPH</name>
<protein>
    <submittedName>
        <fullName evidence="1">Uncharacterized protein</fullName>
    </submittedName>
</protein>
<comment type="caution">
    <text evidence="1">The sequence shown here is derived from an EMBL/GenBank/DDBJ whole genome shotgun (WGS) entry which is preliminary data.</text>
</comment>
<dbReference type="EMBL" id="AHHD01000706">
    <property type="protein sequence ID" value="EKG09355.1"/>
    <property type="molecule type" value="Genomic_DNA"/>
</dbReference>
<sequence length="158" mass="18025">MDSLVGRVVMVGLVGCGNCIDRWTTLLNPKTASFEPYEIIIDDGIMYNFFFLYLNQTWLRHIYSNQYFRIFLSAAVFSISFPLRNSGPSSLMCSLRLARSIGPMLGHEYLGACLHLYEVGVVRGRYSIAFLQLCIWTAFLSAEHHVHLMLLFASRDQS</sequence>
<dbReference type="Proteomes" id="UP000007129">
    <property type="component" value="Unassembled WGS sequence"/>
</dbReference>
<accession>K2RY05</accession>
<dbReference type="HOGENOM" id="CLU_1669725_0_0_1"/>
<reference evidence="1 2" key="1">
    <citation type="journal article" date="2012" name="BMC Genomics">
        <title>Tools to kill: Genome of one of the most destructive plant pathogenic fungi Macrophomina phaseolina.</title>
        <authorList>
            <person name="Islam M.S."/>
            <person name="Haque M.S."/>
            <person name="Islam M.M."/>
            <person name="Emdad E.M."/>
            <person name="Halim A."/>
            <person name="Hossen Q.M.M."/>
            <person name="Hossain M.Z."/>
            <person name="Ahmed B."/>
            <person name="Rahim S."/>
            <person name="Rahman M.S."/>
            <person name="Alam M.M."/>
            <person name="Hou S."/>
            <person name="Wan X."/>
            <person name="Saito J.A."/>
            <person name="Alam M."/>
        </authorList>
    </citation>
    <scope>NUCLEOTIDE SEQUENCE [LARGE SCALE GENOMIC DNA]</scope>
    <source>
        <strain evidence="1 2">MS6</strain>
    </source>
</reference>
<organism evidence="1 2">
    <name type="scientific">Macrophomina phaseolina (strain MS6)</name>
    <name type="common">Charcoal rot fungus</name>
    <dbReference type="NCBI Taxonomy" id="1126212"/>
    <lineage>
        <taxon>Eukaryota</taxon>
        <taxon>Fungi</taxon>
        <taxon>Dikarya</taxon>
        <taxon>Ascomycota</taxon>
        <taxon>Pezizomycotina</taxon>
        <taxon>Dothideomycetes</taxon>
        <taxon>Dothideomycetes incertae sedis</taxon>
        <taxon>Botryosphaeriales</taxon>
        <taxon>Botryosphaeriaceae</taxon>
        <taxon>Macrophomina</taxon>
    </lineage>
</organism>
<evidence type="ECO:0000313" key="2">
    <source>
        <dbReference type="Proteomes" id="UP000007129"/>
    </source>
</evidence>
<gene>
    <name evidence="1" type="ORF">MPH_13621</name>
</gene>
<dbReference type="VEuPathDB" id="FungiDB:MPH_13621"/>
<dbReference type="AlphaFoldDB" id="K2RY05"/>
<proteinExistence type="predicted"/>
<dbReference type="InParanoid" id="K2RY05"/>